<keyword evidence="4" id="KW-1185">Reference proteome</keyword>
<keyword evidence="2" id="KW-0472">Membrane</keyword>
<organism evidence="3 4">
    <name type="scientific">Rhinocladiella mackenziei CBS 650.93</name>
    <dbReference type="NCBI Taxonomy" id="1442369"/>
    <lineage>
        <taxon>Eukaryota</taxon>
        <taxon>Fungi</taxon>
        <taxon>Dikarya</taxon>
        <taxon>Ascomycota</taxon>
        <taxon>Pezizomycotina</taxon>
        <taxon>Eurotiomycetes</taxon>
        <taxon>Chaetothyriomycetidae</taxon>
        <taxon>Chaetothyriales</taxon>
        <taxon>Herpotrichiellaceae</taxon>
        <taxon>Rhinocladiella</taxon>
    </lineage>
</organism>
<dbReference type="Proteomes" id="UP000053617">
    <property type="component" value="Unassembled WGS sequence"/>
</dbReference>
<evidence type="ECO:0000313" key="3">
    <source>
        <dbReference type="EMBL" id="KIX03980.1"/>
    </source>
</evidence>
<evidence type="ECO:0000256" key="1">
    <source>
        <dbReference type="SAM" id="MobiDB-lite"/>
    </source>
</evidence>
<dbReference type="AlphaFoldDB" id="A0A0D2J4R2"/>
<feature type="region of interest" description="Disordered" evidence="1">
    <location>
        <begin position="245"/>
        <end position="271"/>
    </location>
</feature>
<evidence type="ECO:0000313" key="4">
    <source>
        <dbReference type="Proteomes" id="UP000053617"/>
    </source>
</evidence>
<feature type="region of interest" description="Disordered" evidence="1">
    <location>
        <begin position="1"/>
        <end position="26"/>
    </location>
</feature>
<keyword evidence="2" id="KW-0812">Transmembrane</keyword>
<sequence length="404" mass="44907">MSPSPQHRNAVVMPADGTESSRLSSSREDTSLFHEIHETVRRLLQHIVFLFLLTLRLYILPLLYLSHKLAVRDDPWYPATWNFLLHPGRTLAQCTRCRKRDGSVTIVETWHNVRDGFCAPLRIFKTLYSLGKIITEDPNTMQPSSLPLSDAAPDSAIDVQSEHDGPLRLCNPDSPDSQLDVPASTSQIYHAALLNGSTLDNILAAFETDRTLAAPRREPVPSHQSPVPVSNNEREAMLDLCRGHHRRSSSIQTTPERMLMPPKATENSASCPARISKEHIQKEPKTPIQKSNEPQVKVRLNDEGEDPAIRSSAGSSASCHGRHASGGPSRDKCVNSTTLKRCPTFVRRQTQSRLQTRPDRQSLAVLEERGAMTSPALGLGSPTKHARLRRKVKVYQDTGKALDA</sequence>
<evidence type="ECO:0000256" key="2">
    <source>
        <dbReference type="SAM" id="Phobius"/>
    </source>
</evidence>
<dbReference type="OrthoDB" id="4161222at2759"/>
<dbReference type="HOGENOM" id="CLU_717692_0_0_1"/>
<reference evidence="3 4" key="1">
    <citation type="submission" date="2015-01" db="EMBL/GenBank/DDBJ databases">
        <title>The Genome Sequence of Rhinocladiella mackenzie CBS 650.93.</title>
        <authorList>
            <consortium name="The Broad Institute Genomics Platform"/>
            <person name="Cuomo C."/>
            <person name="de Hoog S."/>
            <person name="Gorbushina A."/>
            <person name="Stielow B."/>
            <person name="Teixiera M."/>
            <person name="Abouelleil A."/>
            <person name="Chapman S.B."/>
            <person name="Priest M."/>
            <person name="Young S.K."/>
            <person name="Wortman J."/>
            <person name="Nusbaum C."/>
            <person name="Birren B."/>
        </authorList>
    </citation>
    <scope>NUCLEOTIDE SEQUENCE [LARGE SCALE GENOMIC DNA]</scope>
    <source>
        <strain evidence="3 4">CBS 650.93</strain>
    </source>
</reference>
<accession>A0A0D2J4R2</accession>
<dbReference type="EMBL" id="KN847479">
    <property type="protein sequence ID" value="KIX03980.1"/>
    <property type="molecule type" value="Genomic_DNA"/>
</dbReference>
<name>A0A0D2J4R2_9EURO</name>
<feature type="region of interest" description="Disordered" evidence="1">
    <location>
        <begin position="305"/>
        <end position="335"/>
    </location>
</feature>
<gene>
    <name evidence="3" type="ORF">Z518_07533</name>
</gene>
<proteinExistence type="predicted"/>
<feature type="transmembrane region" description="Helical" evidence="2">
    <location>
        <begin position="43"/>
        <end position="65"/>
    </location>
</feature>
<dbReference type="RefSeq" id="XP_013271116.1">
    <property type="nucleotide sequence ID" value="XM_013415662.1"/>
</dbReference>
<dbReference type="VEuPathDB" id="FungiDB:Z518_07533"/>
<dbReference type="GeneID" id="25295604"/>
<keyword evidence="2" id="KW-1133">Transmembrane helix</keyword>
<protein>
    <submittedName>
        <fullName evidence="3">Rhinocladiella mackenziei CBS 650.93 unplaced genomic scaffold supercont1.5, whole genome shotgun sequence</fullName>
    </submittedName>
</protein>